<gene>
    <name evidence="3" type="ORF">SAMN04488509_102526</name>
</gene>
<accession>A0A1G6UWL3</accession>
<evidence type="ECO:0000313" key="3">
    <source>
        <dbReference type="EMBL" id="SDD45644.1"/>
    </source>
</evidence>
<evidence type="ECO:0000256" key="1">
    <source>
        <dbReference type="SAM" id="SignalP"/>
    </source>
</evidence>
<dbReference type="InterPro" id="IPR045670">
    <property type="entry name" value="DUF5916"/>
</dbReference>
<protein>
    <recommendedName>
        <fullName evidence="2">DUF5916 domain-containing protein</fullName>
    </recommendedName>
</protein>
<name>A0A1G6UWL3_9GAMM</name>
<dbReference type="AlphaFoldDB" id="A0A1G6UWL3"/>
<proteinExistence type="predicted"/>
<dbReference type="Proteomes" id="UP000199603">
    <property type="component" value="Unassembled WGS sequence"/>
</dbReference>
<evidence type="ECO:0000313" key="4">
    <source>
        <dbReference type="Proteomes" id="UP000199603"/>
    </source>
</evidence>
<dbReference type="SUPFAM" id="SSF49344">
    <property type="entry name" value="CBD9-like"/>
    <property type="match status" value="1"/>
</dbReference>
<dbReference type="Pfam" id="PF19313">
    <property type="entry name" value="DUF5916"/>
    <property type="match status" value="1"/>
</dbReference>
<keyword evidence="1" id="KW-0732">Signal</keyword>
<dbReference type="RefSeq" id="WP_143006582.1">
    <property type="nucleotide sequence ID" value="NZ_FNAG01000002.1"/>
</dbReference>
<dbReference type="EMBL" id="FNAG01000002">
    <property type="protein sequence ID" value="SDD45644.1"/>
    <property type="molecule type" value="Genomic_DNA"/>
</dbReference>
<feature type="signal peptide" evidence="1">
    <location>
        <begin position="1"/>
        <end position="23"/>
    </location>
</feature>
<feature type="domain" description="DUF5916" evidence="2">
    <location>
        <begin position="225"/>
        <end position="326"/>
    </location>
</feature>
<reference evidence="3 4" key="1">
    <citation type="submission" date="2016-10" db="EMBL/GenBank/DDBJ databases">
        <authorList>
            <person name="de Groot N.N."/>
        </authorList>
    </citation>
    <scope>NUCLEOTIDE SEQUENCE [LARGE SCALE GENOMIC DNA]</scope>
    <source>
        <strain evidence="3 4">DSM 16957</strain>
    </source>
</reference>
<keyword evidence="4" id="KW-1185">Reference proteome</keyword>
<evidence type="ECO:0000259" key="2">
    <source>
        <dbReference type="Pfam" id="PF19313"/>
    </source>
</evidence>
<sequence length="749" mass="83944">MRFVPSASLAVLLGLGVALPALAANAAEGIQLDGRLDEPEWAQALRIDDFRTVQPLTREQPPVRTEVRVLSREDGLYFGIHAEQPPEFARTRHPTRRDAQARADRVNLMIDFEGEGSTAYEFTVSISGGIQDAIITGQNGYKYDWDGVWEQAVAEDADGWSVEVRLPWGIAPLGRVEDGRTTIGVYLSRVVEQRGLRFSHPHYDFENPTFVADMAKFEIAARSDLRLDVVPYVAVANDRLLRSTDTRAGADVYLARGAHRLNATLAPDFGQVESDALVVDFSALEVFFSEKRPFFTENQALFDVPLGNNALLVNTRRIGGRPDAGPDGISDVDGAIKYTGAFGAFDIGTLLATEADPVDARGRDFRVLRGRWRTASGEYGATVTETLRPTLDREARVAVVDALWRPLEGLQLRGAVGESRIDDAGQGDPDGRLLWLRMDHAVSPSFRQEYELARYGRDLQVNDLGFLQRADMSLLRAEYTWYRRAWAADSRVRDSSWETELLWQRNGAGERIYGGWELGHSWAFRNAAELTAYTLLRTSYTDDRVLRGNGDVRLPAQHLAGLYFASPRMCAWRFETDLGVEQEGLSGWARFLEFTPTWFLGERFSTALGVYLGDSSDWLIWDSGNRLGRYARRQAEFDWTLEWFPAAGHEVRLRAQYVGLRAQALAGYAVQAGALSDAAAPSDFSLGTLAAQIRYRYEFAPQREFYLVLSRGGEYFGEDEEAFGMSRLFDRSRANETANQLLAKLRWGF</sequence>
<feature type="chain" id="PRO_5011626139" description="DUF5916 domain-containing protein" evidence="1">
    <location>
        <begin position="24"/>
        <end position="749"/>
    </location>
</feature>
<dbReference type="OrthoDB" id="9786766at2"/>
<dbReference type="Gene3D" id="2.60.40.1190">
    <property type="match status" value="1"/>
</dbReference>
<dbReference type="STRING" id="265719.SAMN04488509_102526"/>
<organism evidence="3 4">
    <name type="scientific">Aquimonas voraii</name>
    <dbReference type="NCBI Taxonomy" id="265719"/>
    <lineage>
        <taxon>Bacteria</taxon>
        <taxon>Pseudomonadati</taxon>
        <taxon>Pseudomonadota</taxon>
        <taxon>Gammaproteobacteria</taxon>
        <taxon>Lysobacterales</taxon>
        <taxon>Lysobacteraceae</taxon>
        <taxon>Aquimonas</taxon>
    </lineage>
</organism>